<evidence type="ECO:0000313" key="9">
    <source>
        <dbReference type="EMBL" id="MBC5664205.1"/>
    </source>
</evidence>
<sequence>MRYKQEKAPCTVLLILANIIVFFVLTAKGMTEDAEFMLGHGAMYIPYIINRGEYYRLFTSMFMHFGFDHLANNMVMLLVIGWNLEGEIGKIKFLIIYFLSGLSGNILSALWDMQTGDYAVSAGASGAIFGIVGAILYVAIRNRGRIGTITGRGILFMIILSLYYGFTSGGVDNFAHIGGLISGLVLAVLLYWKRKRKYRESAWD</sequence>
<keyword evidence="10" id="KW-1185">Reference proteome</keyword>
<dbReference type="InterPro" id="IPR050925">
    <property type="entry name" value="Rhomboid_protease_S54"/>
</dbReference>
<evidence type="ECO:0000256" key="2">
    <source>
        <dbReference type="ARBA" id="ARBA00009045"/>
    </source>
</evidence>
<dbReference type="RefSeq" id="WP_118288138.1">
    <property type="nucleotide sequence ID" value="NZ_JACOOY010000003.1"/>
</dbReference>
<keyword evidence="3 7" id="KW-0812">Transmembrane</keyword>
<comment type="subcellular location">
    <subcellularLocation>
        <location evidence="1">Membrane</location>
        <topology evidence="1">Multi-pass membrane protein</topology>
    </subcellularLocation>
</comment>
<comment type="caution">
    <text evidence="9">The sequence shown here is derived from an EMBL/GenBank/DDBJ whole genome shotgun (WGS) entry which is preliminary data.</text>
</comment>
<dbReference type="SUPFAM" id="SSF144091">
    <property type="entry name" value="Rhomboid-like"/>
    <property type="match status" value="1"/>
</dbReference>
<dbReference type="GO" id="GO:0006508">
    <property type="term" value="P:proteolysis"/>
    <property type="evidence" value="ECO:0007669"/>
    <property type="project" value="UniProtKB-KW"/>
</dbReference>
<protein>
    <submittedName>
        <fullName evidence="9">Rhomboid family intramembrane serine protease</fullName>
    </submittedName>
</protein>
<dbReference type="InterPro" id="IPR035952">
    <property type="entry name" value="Rhomboid-like_sf"/>
</dbReference>
<keyword evidence="4" id="KW-0378">Hydrolase</keyword>
<dbReference type="Pfam" id="PF01694">
    <property type="entry name" value="Rhomboid"/>
    <property type="match status" value="1"/>
</dbReference>
<evidence type="ECO:0000256" key="5">
    <source>
        <dbReference type="ARBA" id="ARBA00022989"/>
    </source>
</evidence>
<comment type="similarity">
    <text evidence="2">Belongs to the peptidase S54 family.</text>
</comment>
<evidence type="ECO:0000256" key="3">
    <source>
        <dbReference type="ARBA" id="ARBA00022692"/>
    </source>
</evidence>
<accession>A0ABR7ES90</accession>
<proteinExistence type="inferred from homology"/>
<keyword evidence="5 7" id="KW-1133">Transmembrane helix</keyword>
<keyword evidence="9" id="KW-0645">Protease</keyword>
<keyword evidence="6 7" id="KW-0472">Membrane</keyword>
<dbReference type="InterPro" id="IPR022764">
    <property type="entry name" value="Peptidase_S54_rhomboid_dom"/>
</dbReference>
<reference evidence="9 10" key="1">
    <citation type="submission" date="2020-08" db="EMBL/GenBank/DDBJ databases">
        <title>Genome public.</title>
        <authorList>
            <person name="Liu C."/>
            <person name="Sun Q."/>
        </authorList>
    </citation>
    <scope>NUCLEOTIDE SEQUENCE [LARGE SCALE GENOMIC DNA]</scope>
    <source>
        <strain evidence="9 10">NSJ-36</strain>
    </source>
</reference>
<dbReference type="GO" id="GO:0008233">
    <property type="term" value="F:peptidase activity"/>
    <property type="evidence" value="ECO:0007669"/>
    <property type="project" value="UniProtKB-KW"/>
</dbReference>
<evidence type="ECO:0000313" key="10">
    <source>
        <dbReference type="Proteomes" id="UP000647235"/>
    </source>
</evidence>
<feature type="domain" description="Peptidase S54 rhomboid" evidence="8">
    <location>
        <begin position="52"/>
        <end position="192"/>
    </location>
</feature>
<dbReference type="EMBL" id="JACOOY010000003">
    <property type="protein sequence ID" value="MBC5664205.1"/>
    <property type="molecule type" value="Genomic_DNA"/>
</dbReference>
<feature type="transmembrane region" description="Helical" evidence="7">
    <location>
        <begin position="118"/>
        <end position="140"/>
    </location>
</feature>
<feature type="transmembrane region" description="Helical" evidence="7">
    <location>
        <begin position="173"/>
        <end position="192"/>
    </location>
</feature>
<feature type="transmembrane region" description="Helical" evidence="7">
    <location>
        <begin position="61"/>
        <end position="82"/>
    </location>
</feature>
<dbReference type="PANTHER" id="PTHR43731:SF14">
    <property type="entry name" value="PRESENILIN-ASSOCIATED RHOMBOID-LIKE PROTEIN, MITOCHONDRIAL"/>
    <property type="match status" value="1"/>
</dbReference>
<name>A0ABR7ES90_9FIRM</name>
<dbReference type="Gene3D" id="1.20.1540.10">
    <property type="entry name" value="Rhomboid-like"/>
    <property type="match status" value="1"/>
</dbReference>
<gene>
    <name evidence="9" type="ORF">H8S07_02735</name>
</gene>
<feature type="transmembrane region" description="Helical" evidence="7">
    <location>
        <begin position="12"/>
        <end position="30"/>
    </location>
</feature>
<feature type="transmembrane region" description="Helical" evidence="7">
    <location>
        <begin position="94"/>
        <end position="112"/>
    </location>
</feature>
<organism evidence="9 10">
    <name type="scientific">Dorea hominis</name>
    <dbReference type="NCBI Taxonomy" id="2763040"/>
    <lineage>
        <taxon>Bacteria</taxon>
        <taxon>Bacillati</taxon>
        <taxon>Bacillota</taxon>
        <taxon>Clostridia</taxon>
        <taxon>Lachnospirales</taxon>
        <taxon>Lachnospiraceae</taxon>
        <taxon>Dorea</taxon>
    </lineage>
</organism>
<dbReference type="Proteomes" id="UP000647235">
    <property type="component" value="Unassembled WGS sequence"/>
</dbReference>
<evidence type="ECO:0000256" key="6">
    <source>
        <dbReference type="ARBA" id="ARBA00023136"/>
    </source>
</evidence>
<evidence type="ECO:0000256" key="7">
    <source>
        <dbReference type="SAM" id="Phobius"/>
    </source>
</evidence>
<dbReference type="PANTHER" id="PTHR43731">
    <property type="entry name" value="RHOMBOID PROTEASE"/>
    <property type="match status" value="1"/>
</dbReference>
<evidence type="ECO:0000259" key="8">
    <source>
        <dbReference type="Pfam" id="PF01694"/>
    </source>
</evidence>
<feature type="transmembrane region" description="Helical" evidence="7">
    <location>
        <begin position="149"/>
        <end position="167"/>
    </location>
</feature>
<evidence type="ECO:0000256" key="4">
    <source>
        <dbReference type="ARBA" id="ARBA00022801"/>
    </source>
</evidence>
<evidence type="ECO:0000256" key="1">
    <source>
        <dbReference type="ARBA" id="ARBA00004141"/>
    </source>
</evidence>